<protein>
    <recommendedName>
        <fullName evidence="2">Fungal-type protein kinase domain-containing protein</fullName>
    </recommendedName>
</protein>
<dbReference type="OMA" id="WYFIISR"/>
<evidence type="ECO:0000313" key="4">
    <source>
        <dbReference type="Proteomes" id="UP000092993"/>
    </source>
</evidence>
<keyword evidence="4" id="KW-1185">Reference proteome</keyword>
<dbReference type="Proteomes" id="UP000092993">
    <property type="component" value="Unassembled WGS sequence"/>
</dbReference>
<feature type="region of interest" description="Disordered" evidence="1">
    <location>
        <begin position="762"/>
        <end position="828"/>
    </location>
</feature>
<feature type="region of interest" description="Disordered" evidence="1">
    <location>
        <begin position="14"/>
        <end position="39"/>
    </location>
</feature>
<feature type="compositionally biased region" description="Basic residues" evidence="1">
    <location>
        <begin position="803"/>
        <end position="813"/>
    </location>
</feature>
<dbReference type="PANTHER" id="PTHR38248">
    <property type="entry name" value="FUNK1 6"/>
    <property type="match status" value="1"/>
</dbReference>
<dbReference type="SUPFAM" id="SSF56112">
    <property type="entry name" value="Protein kinase-like (PK-like)"/>
    <property type="match status" value="2"/>
</dbReference>
<feature type="compositionally biased region" description="Low complexity" evidence="1">
    <location>
        <begin position="791"/>
        <end position="802"/>
    </location>
</feature>
<dbReference type="Gene3D" id="1.10.510.10">
    <property type="entry name" value="Transferase(Phosphotransferase) domain 1"/>
    <property type="match status" value="1"/>
</dbReference>
<gene>
    <name evidence="3" type="ORF">A0H81_08089</name>
</gene>
<feature type="domain" description="Fungal-type protein kinase" evidence="2">
    <location>
        <begin position="194"/>
        <end position="578"/>
    </location>
</feature>
<proteinExistence type="predicted"/>
<dbReference type="PANTHER" id="PTHR38248:SF2">
    <property type="entry name" value="FUNK1 11"/>
    <property type="match status" value="1"/>
</dbReference>
<organism evidence="3 4">
    <name type="scientific">Grifola frondosa</name>
    <name type="common">Maitake</name>
    <name type="synonym">Polyporus frondosus</name>
    <dbReference type="NCBI Taxonomy" id="5627"/>
    <lineage>
        <taxon>Eukaryota</taxon>
        <taxon>Fungi</taxon>
        <taxon>Dikarya</taxon>
        <taxon>Basidiomycota</taxon>
        <taxon>Agaricomycotina</taxon>
        <taxon>Agaricomycetes</taxon>
        <taxon>Polyporales</taxon>
        <taxon>Grifolaceae</taxon>
        <taxon>Grifola</taxon>
    </lineage>
</organism>
<evidence type="ECO:0000313" key="3">
    <source>
        <dbReference type="EMBL" id="OBZ71874.1"/>
    </source>
</evidence>
<reference evidence="3 4" key="1">
    <citation type="submission" date="2016-03" db="EMBL/GenBank/DDBJ databases">
        <title>Whole genome sequencing of Grifola frondosa 9006-11.</title>
        <authorList>
            <person name="Min B."/>
            <person name="Park H."/>
            <person name="Kim J.-G."/>
            <person name="Cho H."/>
            <person name="Oh Y.-L."/>
            <person name="Kong W.-S."/>
            <person name="Choi I.-G."/>
        </authorList>
    </citation>
    <scope>NUCLEOTIDE SEQUENCE [LARGE SCALE GENOMIC DNA]</scope>
    <source>
        <strain evidence="3 4">9006-11</strain>
    </source>
</reference>
<dbReference type="EMBL" id="LUGG01000010">
    <property type="protein sequence ID" value="OBZ71874.1"/>
    <property type="molecule type" value="Genomic_DNA"/>
</dbReference>
<evidence type="ECO:0000256" key="1">
    <source>
        <dbReference type="SAM" id="MobiDB-lite"/>
    </source>
</evidence>
<dbReference type="Pfam" id="PF17667">
    <property type="entry name" value="Pkinase_fungal"/>
    <property type="match status" value="1"/>
</dbReference>
<sequence>MTKNNASQRVLDVPIALGSSDGETGGFDPKQAKGRNNRNVQDARKFILGPMPAGKFLDSFLPVSATSVRKPQRLSSWHAFNAVPSRGSKASEIYEPLLAALNKSTTYKSRCPGFTFDNTSSRNQYPKRLGFLKPDICCYATEHLDIARSSEIDSRSDLGYAALFIEIKPEPEQDFLCDPSPDAPDNSRDFHQFVLKIKDETTREQAAQALGQHVFYATELCARQHRTFCFSISMSGSRARFIRWDRAGAIATESFDIRDDPDPLCEFLWRFSQASDAERGYDMSVGVASKVEEKIFRDAIAARVRSQLEIDGEELAKAVEEHYKAGLVSIICVPCGDGIDSGMRRFIVSRPVKSPLWMIGRGTRGYWAVDAGNHDVVFLKDAWRSAEEGHDQEGIVLQTLNRLNVSSIPQLICHADVASPTVNGEDAGLQHTMTHEYLLEPWMCGLARRRTAVSHYIHYRLVSGPAGYGLKRFRGTNELLHASYDTFQAMLDAFAKDNRIHRDISLGNIILVREPGRPVRRGYLIDWEASCKIDANGRAVRKERMGTWQFMSYAILSDHEAPHTLQDDMESLFYVVLYCSIHWMPHNYPPRQRSRALSQIFDECISLSGHDLGGDAKHAIIMMRRHTRGITFSSAALQRWLNSTMDYRHAVNEPKLVPETWTDPKHLNHFWGHFLDTEVLNTDDRLFGNPLHDEELIDTSSTGKHGPSAISLGKRKRSESYEETRTPPTKRSRPVAFAMHQSKLKPPAAPPILSRKRKRVEFMSTPESSRHKPYCGPITRSRSRRQTQAEVGVQVGISGSGQRRSKPLHRKALTKTGARRAGTNRKAR</sequence>
<dbReference type="InterPro" id="IPR040976">
    <property type="entry name" value="Pkinase_fungal"/>
</dbReference>
<accession>A0A1C7MA26</accession>
<comment type="caution">
    <text evidence="3">The sequence shown here is derived from an EMBL/GenBank/DDBJ whole genome shotgun (WGS) entry which is preliminary data.</text>
</comment>
<evidence type="ECO:0000259" key="2">
    <source>
        <dbReference type="Pfam" id="PF17667"/>
    </source>
</evidence>
<name>A0A1C7MA26_GRIFR</name>
<dbReference type="OrthoDB" id="3265188at2759"/>
<dbReference type="AlphaFoldDB" id="A0A1C7MA26"/>
<feature type="region of interest" description="Disordered" evidence="1">
    <location>
        <begin position="695"/>
        <end position="735"/>
    </location>
</feature>
<dbReference type="InterPro" id="IPR011009">
    <property type="entry name" value="Kinase-like_dom_sf"/>
</dbReference>